<accession>A0AAW6BMV6</accession>
<dbReference type="AlphaFoldDB" id="A0AAW6BMV6"/>
<evidence type="ECO:0000313" key="1">
    <source>
        <dbReference type="EMBL" id="MDB6373866.1"/>
    </source>
</evidence>
<dbReference type="RefSeq" id="WP_271867245.1">
    <property type="nucleotide sequence ID" value="NZ_JAQMFO010000031.1"/>
</dbReference>
<proteinExistence type="predicted"/>
<gene>
    <name evidence="1" type="ORF">PH362_18515</name>
</gene>
<evidence type="ECO:0000313" key="2">
    <source>
        <dbReference type="Proteomes" id="UP001212996"/>
    </source>
</evidence>
<protein>
    <recommendedName>
        <fullName evidence="3">Transposase</fullName>
    </recommendedName>
</protein>
<organism evidence="1 2">
    <name type="scientific">Photorhabdus bodei</name>
    <dbReference type="NCBI Taxonomy" id="2029681"/>
    <lineage>
        <taxon>Bacteria</taxon>
        <taxon>Pseudomonadati</taxon>
        <taxon>Pseudomonadota</taxon>
        <taxon>Gammaproteobacteria</taxon>
        <taxon>Enterobacterales</taxon>
        <taxon>Morganellaceae</taxon>
        <taxon>Photorhabdus</taxon>
    </lineage>
</organism>
<name>A0AAW6BMV6_9GAMM</name>
<evidence type="ECO:0008006" key="3">
    <source>
        <dbReference type="Google" id="ProtNLM"/>
    </source>
</evidence>
<reference evidence="1" key="1">
    <citation type="submission" date="2023-01" db="EMBL/GenBank/DDBJ databases">
        <title>Genome sequencing of Photorhabdus bodei 09-20.</title>
        <authorList>
            <person name="Kalindamar S."/>
            <person name="Kumru S."/>
        </authorList>
    </citation>
    <scope>NUCLEOTIDE SEQUENCE</scope>
    <source>
        <strain evidence="1">09-20</strain>
    </source>
</reference>
<dbReference type="EMBL" id="JAQMFO010000031">
    <property type="protein sequence ID" value="MDB6373866.1"/>
    <property type="molecule type" value="Genomic_DNA"/>
</dbReference>
<sequence length="45" mass="4892">MITLPGGSSVTTIVCGNVTLMARNGTHILDTLRRKLPNAALHYRQ</sequence>
<dbReference type="Proteomes" id="UP001212996">
    <property type="component" value="Unassembled WGS sequence"/>
</dbReference>
<comment type="caution">
    <text evidence="1">The sequence shown here is derived from an EMBL/GenBank/DDBJ whole genome shotgun (WGS) entry which is preliminary data.</text>
</comment>